<proteinExistence type="predicted"/>
<evidence type="ECO:0000313" key="2">
    <source>
        <dbReference type="Proteomes" id="UP001156193"/>
    </source>
</evidence>
<keyword evidence="2" id="KW-1185">Reference proteome</keyword>
<organism evidence="1 2">
    <name type="scientific">Methanophagales virus PBV299</name>
    <dbReference type="NCBI Taxonomy" id="2987730"/>
    <lineage>
        <taxon>Viruses</taxon>
        <taxon>Duplodnaviria</taxon>
        <taxon>Heunggongvirae</taxon>
        <taxon>Uroviricota</taxon>
        <taxon>Caudoviricetes</taxon>
        <taxon>Nakonvirales</taxon>
        <taxon>Ahpuchviridae</taxon>
        <taxon>Kisinvirus</taxon>
        <taxon>Kisinvirus pescaderoense</taxon>
    </lineage>
</organism>
<accession>A0ABY6GNN6</accession>
<gene>
    <name evidence="1" type="ORF">OFDIEDLO_00067</name>
</gene>
<protein>
    <submittedName>
        <fullName evidence="1">Uncharacterized protein</fullName>
    </submittedName>
</protein>
<dbReference type="Proteomes" id="UP001156193">
    <property type="component" value="Segment"/>
</dbReference>
<sequence length="96" mass="11220">MNKREVRFVVDRDDLTDSYRYLIVLPNNKAITFMPKYDAEADDYRLKLAGRDDMSKMERSKAFSALARSLGMTKKELKSLMGFASSFKHWEEADEQ</sequence>
<dbReference type="EMBL" id="OP413838">
    <property type="protein sequence ID" value="UYL64863.1"/>
    <property type="molecule type" value="Genomic_DNA"/>
</dbReference>
<name>A0ABY6GNN6_9CAUD</name>
<evidence type="ECO:0000313" key="1">
    <source>
        <dbReference type="EMBL" id="UYL64863.1"/>
    </source>
</evidence>
<reference evidence="1 2" key="1">
    <citation type="submission" date="2022-09" db="EMBL/GenBank/DDBJ databases">
        <title>Evolutionary Diversification of Methanotrophic Ca. Methanophagales (ANME-1) and Their Expansive Virome.</title>
        <authorList>
            <person name="Laso-Perez R."/>
            <person name="Wu F."/>
            <person name="Cremiere A."/>
            <person name="Speth D."/>
            <person name="Magyar J.S."/>
            <person name="Krupovic M."/>
            <person name="Orphan V.J."/>
        </authorList>
    </citation>
    <scope>NUCLEOTIDE SEQUENCE [LARGE SCALE GENOMIC DNA]</scope>
    <source>
        <strain evidence="1">PBV299</strain>
    </source>
</reference>